<keyword evidence="3" id="KW-1185">Reference proteome</keyword>
<accession>A0A1H3WFT2</accession>
<keyword evidence="1" id="KW-1133">Transmembrane helix</keyword>
<dbReference type="AlphaFoldDB" id="A0A1H3WFT2"/>
<dbReference type="InterPro" id="IPR055942">
    <property type="entry name" value="DUF7520"/>
</dbReference>
<dbReference type="STRING" id="555874.SAMN04488065_0824"/>
<keyword evidence="1" id="KW-0812">Transmembrane</keyword>
<dbReference type="Proteomes" id="UP000236755">
    <property type="component" value="Unassembled WGS sequence"/>
</dbReference>
<dbReference type="RefSeq" id="WP_092631826.1">
    <property type="nucleotide sequence ID" value="NZ_FNQT01000001.1"/>
</dbReference>
<evidence type="ECO:0000256" key="1">
    <source>
        <dbReference type="SAM" id="Phobius"/>
    </source>
</evidence>
<evidence type="ECO:0000313" key="2">
    <source>
        <dbReference type="EMBL" id="SDZ85810.1"/>
    </source>
</evidence>
<sequence length="86" mass="9061">MSTTRRNGRRFVLALYTVIVGIAGVLGLILGEYVFAGSSPELFFVIDLPATAVGFATFGIVTVGVGLGLPLVLVGFVSRRVDDKDT</sequence>
<name>A0A1H3WFT2_9EURY</name>
<organism evidence="2 3">
    <name type="scientific">Haloplanus vescus</name>
    <dbReference type="NCBI Taxonomy" id="555874"/>
    <lineage>
        <taxon>Archaea</taxon>
        <taxon>Methanobacteriati</taxon>
        <taxon>Methanobacteriota</taxon>
        <taxon>Stenosarchaea group</taxon>
        <taxon>Halobacteria</taxon>
        <taxon>Halobacteriales</taxon>
        <taxon>Haloferacaceae</taxon>
        <taxon>Haloplanus</taxon>
    </lineage>
</organism>
<dbReference type="EMBL" id="FNQT01000001">
    <property type="protein sequence ID" value="SDZ85810.1"/>
    <property type="molecule type" value="Genomic_DNA"/>
</dbReference>
<protein>
    <recommendedName>
        <fullName evidence="4">Cox cluster protein</fullName>
    </recommendedName>
</protein>
<keyword evidence="1" id="KW-0472">Membrane</keyword>
<evidence type="ECO:0008006" key="4">
    <source>
        <dbReference type="Google" id="ProtNLM"/>
    </source>
</evidence>
<proteinExistence type="predicted"/>
<dbReference type="OrthoDB" id="210904at2157"/>
<gene>
    <name evidence="2" type="ORF">SAMN04488065_0824</name>
</gene>
<dbReference type="Pfam" id="PF24364">
    <property type="entry name" value="DUF7520"/>
    <property type="match status" value="1"/>
</dbReference>
<feature type="transmembrane region" description="Helical" evidence="1">
    <location>
        <begin position="12"/>
        <end position="35"/>
    </location>
</feature>
<evidence type="ECO:0000313" key="3">
    <source>
        <dbReference type="Proteomes" id="UP000236755"/>
    </source>
</evidence>
<feature type="transmembrane region" description="Helical" evidence="1">
    <location>
        <begin position="55"/>
        <end position="77"/>
    </location>
</feature>
<reference evidence="2 3" key="1">
    <citation type="submission" date="2016-10" db="EMBL/GenBank/DDBJ databases">
        <authorList>
            <person name="de Groot N.N."/>
        </authorList>
    </citation>
    <scope>NUCLEOTIDE SEQUENCE [LARGE SCALE GENOMIC DNA]</scope>
    <source>
        <strain evidence="2 3">CGMCC 1.8712</strain>
    </source>
</reference>